<dbReference type="Proteomes" id="UP000279470">
    <property type="component" value="Unassembled WGS sequence"/>
</dbReference>
<dbReference type="AlphaFoldDB" id="A0A429XH75"/>
<dbReference type="PANTHER" id="PTHR10884">
    <property type="entry name" value="NADH DEHYDROGENASE UBIQUINONE IRON-SULFUR PROTEIN 3"/>
    <property type="match status" value="1"/>
</dbReference>
<dbReference type="InterPro" id="IPR001268">
    <property type="entry name" value="NADH_UbQ_OxRdtase_30kDa_su"/>
</dbReference>
<keyword evidence="3" id="KW-0874">Quinone</keyword>
<dbReference type="GO" id="GO:0005886">
    <property type="term" value="C:plasma membrane"/>
    <property type="evidence" value="ECO:0007669"/>
    <property type="project" value="UniProtKB-SubCell"/>
</dbReference>
<dbReference type="EMBL" id="RXFM01000058">
    <property type="protein sequence ID" value="RST65016.1"/>
    <property type="molecule type" value="Genomic_DNA"/>
</dbReference>
<evidence type="ECO:0000256" key="3">
    <source>
        <dbReference type="HAMAP-Rule" id="MF_01357"/>
    </source>
</evidence>
<keyword evidence="3" id="KW-0520">NAD</keyword>
<name>A0A429XH75_9RICK</name>
<protein>
    <recommendedName>
        <fullName evidence="3">NADH-quinone oxidoreductase subunit C</fullName>
        <ecNumber evidence="3">7.1.1.-</ecNumber>
    </recommendedName>
    <alternativeName>
        <fullName evidence="3">NADH dehydrogenase I subunit C</fullName>
    </alternativeName>
    <alternativeName>
        <fullName evidence="3">NDH-1 subunit C</fullName>
    </alternativeName>
</protein>
<dbReference type="Gene3D" id="3.30.460.80">
    <property type="entry name" value="NADH:ubiquinone oxidoreductase, 30kDa subunit"/>
    <property type="match status" value="1"/>
</dbReference>
<evidence type="ECO:0000256" key="1">
    <source>
        <dbReference type="ARBA" id="ARBA00007569"/>
    </source>
</evidence>
<dbReference type="RefSeq" id="WP_126044929.1">
    <property type="nucleotide sequence ID" value="NZ_RXFM01000058.1"/>
</dbReference>
<evidence type="ECO:0000256" key="2">
    <source>
        <dbReference type="ARBA" id="ARBA00022448"/>
    </source>
</evidence>
<organism evidence="5 6">
    <name type="scientific">Candidatus Aquarickettsia rohweri</name>
    <dbReference type="NCBI Taxonomy" id="2602574"/>
    <lineage>
        <taxon>Bacteria</taxon>
        <taxon>Pseudomonadati</taxon>
        <taxon>Pseudomonadota</taxon>
        <taxon>Alphaproteobacteria</taxon>
        <taxon>Rickettsiales</taxon>
        <taxon>Candidatus Midichloriaceae</taxon>
        <taxon>Candidatus Aquarickettsia</taxon>
    </lineage>
</organism>
<evidence type="ECO:0000313" key="5">
    <source>
        <dbReference type="EMBL" id="RST65016.1"/>
    </source>
</evidence>
<comment type="catalytic activity">
    <reaction evidence="3">
        <text>a quinone + NADH + 5 H(+)(in) = a quinol + NAD(+) + 4 H(+)(out)</text>
        <dbReference type="Rhea" id="RHEA:57888"/>
        <dbReference type="ChEBI" id="CHEBI:15378"/>
        <dbReference type="ChEBI" id="CHEBI:24646"/>
        <dbReference type="ChEBI" id="CHEBI:57540"/>
        <dbReference type="ChEBI" id="CHEBI:57945"/>
        <dbReference type="ChEBI" id="CHEBI:132124"/>
    </reaction>
</comment>
<dbReference type="SUPFAM" id="SSF143243">
    <property type="entry name" value="Nqo5-like"/>
    <property type="match status" value="1"/>
</dbReference>
<dbReference type="InterPro" id="IPR010218">
    <property type="entry name" value="NADH_DH_suC"/>
</dbReference>
<dbReference type="GO" id="GO:0008137">
    <property type="term" value="F:NADH dehydrogenase (ubiquinone) activity"/>
    <property type="evidence" value="ECO:0007669"/>
    <property type="project" value="InterPro"/>
</dbReference>
<dbReference type="GO" id="GO:0048038">
    <property type="term" value="F:quinone binding"/>
    <property type="evidence" value="ECO:0007669"/>
    <property type="project" value="UniProtKB-KW"/>
</dbReference>
<keyword evidence="3" id="KW-0830">Ubiquinone</keyword>
<dbReference type="EC" id="7.1.1.-" evidence="3"/>
<reference evidence="6" key="1">
    <citation type="submission" date="2018-11" db="EMBL/GenBank/DDBJ databases">
        <title>Phylogenetic, genomic, and biogeographic characterization of a novel and ubiquitous marine invertebrate-associated Rickettsiales parasite, Candidatus Marinoinvertebrata rohwerii, gen. nov., sp. nov.</title>
        <authorList>
            <person name="Klinges J.G."/>
            <person name="Rosales S.M."/>
            <person name="Mcminds R."/>
            <person name="Shaver E.C."/>
            <person name="Shantz A."/>
            <person name="Peters E.C."/>
            <person name="Burkepile D.E."/>
            <person name="Silliman B.R."/>
            <person name="Vega Thurber R.L."/>
        </authorList>
    </citation>
    <scope>NUCLEOTIDE SEQUENCE [LARGE SCALE GENOMIC DNA]</scope>
    <source>
        <strain evidence="6">a_cerv_44</strain>
    </source>
</reference>
<comment type="similarity">
    <text evidence="1 3">Belongs to the complex I 30 kDa subunit family.</text>
</comment>
<dbReference type="InterPro" id="IPR037232">
    <property type="entry name" value="NADH_quin_OxRdtase_su_C/D-like"/>
</dbReference>
<feature type="domain" description="NADH:ubiquinone oxidoreductase 30kDa subunit" evidence="4">
    <location>
        <begin position="33"/>
        <end position="153"/>
    </location>
</feature>
<accession>A0A429XH75</accession>
<keyword evidence="3" id="KW-1003">Cell membrane</keyword>
<dbReference type="HAMAP" id="MF_01357">
    <property type="entry name" value="NDH1_NuoC"/>
    <property type="match status" value="1"/>
</dbReference>
<comment type="subcellular location">
    <subcellularLocation>
        <location evidence="3">Cell membrane</location>
        <topology evidence="3">Peripheral membrane protein</topology>
        <orientation evidence="3">Cytoplasmic side</orientation>
    </subcellularLocation>
</comment>
<dbReference type="Pfam" id="PF00329">
    <property type="entry name" value="Complex1_30kDa"/>
    <property type="match status" value="1"/>
</dbReference>
<evidence type="ECO:0000259" key="4">
    <source>
        <dbReference type="Pfam" id="PF00329"/>
    </source>
</evidence>
<dbReference type="NCBIfam" id="NF004733">
    <property type="entry name" value="PRK06074.1-5"/>
    <property type="match status" value="1"/>
</dbReference>
<dbReference type="GO" id="GO:0050136">
    <property type="term" value="F:NADH dehydrogenase (quinone) (non-electrogenic) activity"/>
    <property type="evidence" value="ECO:0007669"/>
    <property type="project" value="UniProtKB-UniRule"/>
</dbReference>
<keyword evidence="2 3" id="KW-0813">Transport</keyword>
<evidence type="ECO:0000313" key="6">
    <source>
        <dbReference type="Proteomes" id="UP000279470"/>
    </source>
</evidence>
<dbReference type="PANTHER" id="PTHR10884:SF14">
    <property type="entry name" value="NADH DEHYDROGENASE [UBIQUINONE] IRON-SULFUR PROTEIN 3, MITOCHONDRIAL"/>
    <property type="match status" value="1"/>
</dbReference>
<proteinExistence type="inferred from homology"/>
<keyword evidence="3" id="KW-0472">Membrane</keyword>
<comment type="subunit">
    <text evidence="3">NDH-1 is composed of 14 different subunits. Subunits NuoB, C, D, E, F, and G constitute the peripheral sector of the complex.</text>
</comment>
<comment type="function">
    <text evidence="3">NDH-1 shuttles electrons from NADH, via FMN and iron-sulfur (Fe-S) centers, to quinones in the respiratory chain. The immediate electron acceptor for the enzyme in this species is believed to be ubiquinone. Couples the redox reaction to proton translocation (for every two electrons transferred, four hydrogen ions are translocated across the cytoplasmic membrane), and thus conserves the redox energy in a proton gradient.</text>
</comment>
<dbReference type="NCBIfam" id="TIGR01961">
    <property type="entry name" value="NuoC_fam"/>
    <property type="match status" value="1"/>
</dbReference>
<comment type="caution">
    <text evidence="5">The sequence shown here is derived from an EMBL/GenBank/DDBJ whole genome shotgun (WGS) entry which is preliminary data.</text>
</comment>
<keyword evidence="6" id="KW-1185">Reference proteome</keyword>
<keyword evidence="3" id="KW-1278">Translocase</keyword>
<dbReference type="OrthoDB" id="9803286at2"/>
<keyword evidence="5" id="KW-0560">Oxidoreductase</keyword>
<sequence length="200" mass="23727">MNIKNLLQKITTDSNLKSFIIKSEISFDELTFTVDKNSIQEILIRLKENRDYLFRILIDICGVDYPSREKRFDVVYQLLSIEKNLRIRIKVESSEEDLIPSVVNIFTCAHWYEREIWDMYGVFFVGNNDLRRILTDYGFSGYPMRKDFPVTGNVEVTYDEEKQKVIYEPVKLAQEFRDFNFTSPWEGEEYILPGDEKATK</sequence>
<gene>
    <name evidence="3" type="primary">nuoC</name>
    <name evidence="5" type="ORF">EIC27_04495</name>
</gene>